<protein>
    <submittedName>
        <fullName evidence="2">Uncharacterized protein</fullName>
    </submittedName>
</protein>
<proteinExistence type="predicted"/>
<gene>
    <name evidence="2" type="ORF">NDU88_007266</name>
</gene>
<feature type="region of interest" description="Disordered" evidence="1">
    <location>
        <begin position="286"/>
        <end position="397"/>
    </location>
</feature>
<dbReference type="AlphaFoldDB" id="A0AAV7LX78"/>
<name>A0AAV7LX78_PLEWA</name>
<keyword evidence="3" id="KW-1185">Reference proteome</keyword>
<feature type="compositionally biased region" description="Basic residues" evidence="1">
    <location>
        <begin position="73"/>
        <end position="86"/>
    </location>
</feature>
<feature type="region of interest" description="Disordered" evidence="1">
    <location>
        <begin position="166"/>
        <end position="211"/>
    </location>
</feature>
<comment type="caution">
    <text evidence="2">The sequence shown here is derived from an EMBL/GenBank/DDBJ whole genome shotgun (WGS) entry which is preliminary data.</text>
</comment>
<feature type="region of interest" description="Disordered" evidence="1">
    <location>
        <begin position="1"/>
        <end position="135"/>
    </location>
</feature>
<dbReference type="Proteomes" id="UP001066276">
    <property type="component" value="Chromosome 11"/>
</dbReference>
<evidence type="ECO:0000256" key="1">
    <source>
        <dbReference type="SAM" id="MobiDB-lite"/>
    </source>
</evidence>
<evidence type="ECO:0000313" key="3">
    <source>
        <dbReference type="Proteomes" id="UP001066276"/>
    </source>
</evidence>
<feature type="compositionally biased region" description="Polar residues" evidence="1">
    <location>
        <begin position="114"/>
        <end position="135"/>
    </location>
</feature>
<sequence length="397" mass="45524">MTNKNFSHWKEAEHRPTLQASLKQKRHNKEASFSLERNRTQSHPASFPGTEEAQKRRMLLTGEKQNTDPPCKFPRHRRGTTKKQPSHWRGQAQRPALPASLAQKRHNKEETFSMERNSTQSQPASFTGTEETQQRSIFLTAEEHTQSHPTSFPGTEEAQQRRILLTGEKQRTDPPCKLPWHRRGTTKKNSSHWRETAQRPTLQTSLTQKNNNKEESFSLVRSSVHNIPACFPGTEEAQQRSSLLTGEDMHKDLLCHCPWHRRGTTKKNPSQWRGTAHRANLQASLAQKRHNKEESIGLERNSAQSHPASFPGTKKRHNKEEFFSLERNSTQTHPASFPGTEEAQQRSSLLTGEDKHKDLLCQRPWHRRGTTKKNPSQWRGAAPRANLQASLATDEAK</sequence>
<feature type="compositionally biased region" description="Basic residues" evidence="1">
    <location>
        <begin position="179"/>
        <end position="191"/>
    </location>
</feature>
<accession>A0AAV7LX78</accession>
<evidence type="ECO:0000313" key="2">
    <source>
        <dbReference type="EMBL" id="KAJ1094188.1"/>
    </source>
</evidence>
<dbReference type="EMBL" id="JANPWB010000015">
    <property type="protein sequence ID" value="KAJ1094188.1"/>
    <property type="molecule type" value="Genomic_DNA"/>
</dbReference>
<organism evidence="2 3">
    <name type="scientific">Pleurodeles waltl</name>
    <name type="common">Iberian ribbed newt</name>
    <dbReference type="NCBI Taxonomy" id="8319"/>
    <lineage>
        <taxon>Eukaryota</taxon>
        <taxon>Metazoa</taxon>
        <taxon>Chordata</taxon>
        <taxon>Craniata</taxon>
        <taxon>Vertebrata</taxon>
        <taxon>Euteleostomi</taxon>
        <taxon>Amphibia</taxon>
        <taxon>Batrachia</taxon>
        <taxon>Caudata</taxon>
        <taxon>Salamandroidea</taxon>
        <taxon>Salamandridae</taxon>
        <taxon>Pleurodelinae</taxon>
        <taxon>Pleurodeles</taxon>
    </lineage>
</organism>
<reference evidence="2" key="1">
    <citation type="journal article" date="2022" name="bioRxiv">
        <title>Sequencing and chromosome-scale assembly of the giantPleurodeles waltlgenome.</title>
        <authorList>
            <person name="Brown T."/>
            <person name="Elewa A."/>
            <person name="Iarovenko S."/>
            <person name="Subramanian E."/>
            <person name="Araus A.J."/>
            <person name="Petzold A."/>
            <person name="Susuki M."/>
            <person name="Suzuki K.-i.T."/>
            <person name="Hayashi T."/>
            <person name="Toyoda A."/>
            <person name="Oliveira C."/>
            <person name="Osipova E."/>
            <person name="Leigh N.D."/>
            <person name="Simon A."/>
            <person name="Yun M.H."/>
        </authorList>
    </citation>
    <scope>NUCLEOTIDE SEQUENCE</scope>
    <source>
        <strain evidence="2">20211129_DDA</strain>
        <tissue evidence="2">Liver</tissue>
    </source>
</reference>
<feature type="compositionally biased region" description="Polar residues" evidence="1">
    <location>
        <begin position="198"/>
        <end position="210"/>
    </location>
</feature>